<dbReference type="PANTHER" id="PTHR30069:SF29">
    <property type="entry name" value="HEMOGLOBIN AND HEMOGLOBIN-HAPTOGLOBIN-BINDING PROTEIN 1-RELATED"/>
    <property type="match status" value="1"/>
</dbReference>
<dbReference type="SUPFAM" id="SSF49464">
    <property type="entry name" value="Carboxypeptidase regulatory domain-like"/>
    <property type="match status" value="1"/>
</dbReference>
<dbReference type="PROSITE" id="PS52016">
    <property type="entry name" value="TONB_DEPENDENT_REC_3"/>
    <property type="match status" value="1"/>
</dbReference>
<keyword evidence="5" id="KW-0732">Signal</keyword>
<dbReference type="GO" id="GO:0009279">
    <property type="term" value="C:cell outer membrane"/>
    <property type="evidence" value="ECO:0007669"/>
    <property type="project" value="UniProtKB-SubCell"/>
</dbReference>
<name>A0A7V4ABD3_UNCW3</name>
<keyword evidence="9 10" id="KW-0998">Cell outer membrane</keyword>
<comment type="similarity">
    <text evidence="10 11">Belongs to the TonB-dependent receptor family.</text>
</comment>
<evidence type="ECO:0000256" key="8">
    <source>
        <dbReference type="ARBA" id="ARBA00023170"/>
    </source>
</evidence>
<keyword evidence="7 10" id="KW-0472">Membrane</keyword>
<protein>
    <submittedName>
        <fullName evidence="15">TonB-dependent receptor</fullName>
    </submittedName>
</protein>
<dbReference type="PANTHER" id="PTHR30069">
    <property type="entry name" value="TONB-DEPENDENT OUTER MEMBRANE RECEPTOR"/>
    <property type="match status" value="1"/>
</dbReference>
<evidence type="ECO:0000256" key="3">
    <source>
        <dbReference type="ARBA" id="ARBA00022452"/>
    </source>
</evidence>
<dbReference type="InterPro" id="IPR000531">
    <property type="entry name" value="Beta-barrel_TonB"/>
</dbReference>
<evidence type="ECO:0000256" key="7">
    <source>
        <dbReference type="ARBA" id="ARBA00023136"/>
    </source>
</evidence>
<evidence type="ECO:0000256" key="2">
    <source>
        <dbReference type="ARBA" id="ARBA00022448"/>
    </source>
</evidence>
<evidence type="ECO:0000256" key="9">
    <source>
        <dbReference type="ARBA" id="ARBA00023237"/>
    </source>
</evidence>
<dbReference type="AlphaFoldDB" id="A0A7V4ABD3"/>
<dbReference type="Gene3D" id="2.170.130.10">
    <property type="entry name" value="TonB-dependent receptor, plug domain"/>
    <property type="match status" value="1"/>
</dbReference>
<dbReference type="Pfam" id="PF00593">
    <property type="entry name" value="TonB_dep_Rec_b-barrel"/>
    <property type="match status" value="1"/>
</dbReference>
<sequence>MSWRKILIPGAILMLLGINHLYGGLYGKITGRVTDSQTGEGLPQAAVKIEGTTMISITDIDGYYVFLNVPPGEYTLSASYTGYQTLRVENIKVFADRTIEVNFPLKPTEIVLPVQEITAKEIVIRKDKTESRTMIKSEQIQSLPVTQVQQAVSYSSGVTIRQGTIYVRGGRPDEVVYVVDGVEIRDPYSNYTQSGVPLLALEEAAVDRGGFDVDQGTVSSGAISIITKEGTDKYDAQFRFSTRDLSFLGKDIFDFLDCQQGDPYQDYLLGRVKNLKSIHGRYKNKEKRYEFSLGGPLFPMWREGAKFFVSGERYYTYEDFPIYTYDEKQNWGESYQWKVSIPVTKVFKLFTSGFYRYYVDYQGGRGYDPGWRLAIDNLWNFYDRHLQLIGGFDFLFGKTFMEFRAGYYDRFFDNSVKEDVDYDGVDDFADRDADGLVEVDLTYFQALRMDTFRTGGRIDSIKERWIEITPDSVWKNDSRYDPSLVKYYRDKGYVEIPFYWWEYEVQTIYPTIGSGPRWWPRDRYWVDPTKPDTKYVYYQLFKPVVSDTPVSGVGKVDTVYGEVHIYKYNRWGWGQRTNRDTFALVPDFSTYPPTFDTLLIGNQYLPTPWTYPRVQHYIGASRLYTLKWDMKSQITRNHEILLGSEFKKIATKRYAVDYASGGNIYMTLVNPDLDRRPNDPYNFIDWFDDHPSYPWEFAAYIRDKIEIEGMVAKVGFRFDYYSPEGYVFSNPDEPFTYDDLWLSERIRLLKNAKKTEKKWYVSPRIGISHPITERDVLHFTYGHYYQIPPFNQLLTSYVFSGAFPVIGNPDIEPEKNISYEFGVTHGFTENIIVDITAFYKDIFSWTRLKMFPIGLTGENYSTYVNEDYGSSRGIEFEFSKRPGGPFLPNLAGSITYTFQVARGSFSSPRQAYEWAWRGYPIPPHESPLDWDQRHKITFTLSYNIPKGNPLFGMKGLDDINITVVHNYGSGFPYTPPIRTISEAVENINAKRLPSYQNTDLRIAKGISIRNIYLTLFMDMYNVFNRKDLGGFANVEWYEYFNSPEGEERDPTVWSPRRRTRIGVELRMKGL</sequence>
<evidence type="ECO:0000313" key="14">
    <source>
        <dbReference type="EMBL" id="HGK53727.1"/>
    </source>
</evidence>
<gene>
    <name evidence="15" type="ORF">ENT96_00525</name>
    <name evidence="14" type="ORF">ENU72_01725</name>
</gene>
<dbReference type="InterPro" id="IPR012910">
    <property type="entry name" value="Plug_dom"/>
</dbReference>
<dbReference type="GO" id="GO:0015344">
    <property type="term" value="F:siderophore uptake transmembrane transporter activity"/>
    <property type="evidence" value="ECO:0007669"/>
    <property type="project" value="TreeGrafter"/>
</dbReference>
<dbReference type="GO" id="GO:0044718">
    <property type="term" value="P:siderophore transmembrane transport"/>
    <property type="evidence" value="ECO:0007669"/>
    <property type="project" value="TreeGrafter"/>
</dbReference>
<evidence type="ECO:0000313" key="15">
    <source>
        <dbReference type="EMBL" id="HGM97523.1"/>
    </source>
</evidence>
<feature type="domain" description="TonB-dependent receptor-like beta-barrel" evidence="12">
    <location>
        <begin position="568"/>
        <end position="1021"/>
    </location>
</feature>
<dbReference type="SUPFAM" id="SSF56935">
    <property type="entry name" value="Porins"/>
    <property type="match status" value="1"/>
</dbReference>
<dbReference type="EMBL" id="DTAR01000047">
    <property type="protein sequence ID" value="HGM97523.1"/>
    <property type="molecule type" value="Genomic_DNA"/>
</dbReference>
<keyword evidence="8 15" id="KW-0675">Receptor</keyword>
<keyword evidence="3 10" id="KW-1134">Transmembrane beta strand</keyword>
<evidence type="ECO:0000259" key="13">
    <source>
        <dbReference type="Pfam" id="PF07715"/>
    </source>
</evidence>
<keyword evidence="4 10" id="KW-0812">Transmembrane</keyword>
<evidence type="ECO:0000256" key="10">
    <source>
        <dbReference type="PROSITE-ProRule" id="PRU01360"/>
    </source>
</evidence>
<keyword evidence="2 10" id="KW-0813">Transport</keyword>
<proteinExistence type="inferred from homology"/>
<comment type="subcellular location">
    <subcellularLocation>
        <location evidence="1 10">Cell outer membrane</location>
        <topology evidence="1 10">Multi-pass membrane protein</topology>
    </subcellularLocation>
</comment>
<comment type="caution">
    <text evidence="15">The sequence shown here is derived from an EMBL/GenBank/DDBJ whole genome shotgun (WGS) entry which is preliminary data.</text>
</comment>
<dbReference type="InterPro" id="IPR036942">
    <property type="entry name" value="Beta-barrel_TonB_sf"/>
</dbReference>
<dbReference type="InterPro" id="IPR039426">
    <property type="entry name" value="TonB-dep_rcpt-like"/>
</dbReference>
<dbReference type="EMBL" id="DTDP01000073">
    <property type="protein sequence ID" value="HGK53727.1"/>
    <property type="molecule type" value="Genomic_DNA"/>
</dbReference>
<dbReference type="InterPro" id="IPR037066">
    <property type="entry name" value="Plug_dom_sf"/>
</dbReference>
<organism evidence="15">
    <name type="scientific">candidate division WOR-3 bacterium</name>
    <dbReference type="NCBI Taxonomy" id="2052148"/>
    <lineage>
        <taxon>Bacteria</taxon>
        <taxon>Bacteria division WOR-3</taxon>
    </lineage>
</organism>
<evidence type="ECO:0000256" key="5">
    <source>
        <dbReference type="ARBA" id="ARBA00022729"/>
    </source>
</evidence>
<accession>A0A7V4ABD3</accession>
<dbReference type="Gene3D" id="2.40.170.20">
    <property type="entry name" value="TonB-dependent receptor, beta-barrel domain"/>
    <property type="match status" value="1"/>
</dbReference>
<dbReference type="Pfam" id="PF07715">
    <property type="entry name" value="Plug"/>
    <property type="match status" value="1"/>
</dbReference>
<dbReference type="Gene3D" id="2.60.40.1120">
    <property type="entry name" value="Carboxypeptidase-like, regulatory domain"/>
    <property type="match status" value="1"/>
</dbReference>
<evidence type="ECO:0000256" key="4">
    <source>
        <dbReference type="ARBA" id="ARBA00022692"/>
    </source>
</evidence>
<reference evidence="15" key="1">
    <citation type="journal article" date="2020" name="mSystems">
        <title>Genome- and Community-Level Interaction Insights into Carbon Utilization and Element Cycling Functions of Hydrothermarchaeota in Hydrothermal Sediment.</title>
        <authorList>
            <person name="Zhou Z."/>
            <person name="Liu Y."/>
            <person name="Xu W."/>
            <person name="Pan J."/>
            <person name="Luo Z.H."/>
            <person name="Li M."/>
        </authorList>
    </citation>
    <scope>NUCLEOTIDE SEQUENCE [LARGE SCALE GENOMIC DNA]</scope>
    <source>
        <strain evidence="15">SpSt-626</strain>
        <strain evidence="14">SpSt-695</strain>
    </source>
</reference>
<dbReference type="Pfam" id="PF13620">
    <property type="entry name" value="CarboxypepD_reg"/>
    <property type="match status" value="1"/>
</dbReference>
<evidence type="ECO:0000256" key="11">
    <source>
        <dbReference type="RuleBase" id="RU003357"/>
    </source>
</evidence>
<evidence type="ECO:0000259" key="12">
    <source>
        <dbReference type="Pfam" id="PF00593"/>
    </source>
</evidence>
<dbReference type="InterPro" id="IPR008969">
    <property type="entry name" value="CarboxyPept-like_regulatory"/>
</dbReference>
<keyword evidence="6 11" id="KW-0798">TonB box</keyword>
<evidence type="ECO:0000256" key="6">
    <source>
        <dbReference type="ARBA" id="ARBA00023077"/>
    </source>
</evidence>
<feature type="domain" description="TonB-dependent receptor plug" evidence="13">
    <location>
        <begin position="126"/>
        <end position="221"/>
    </location>
</feature>
<evidence type="ECO:0000256" key="1">
    <source>
        <dbReference type="ARBA" id="ARBA00004571"/>
    </source>
</evidence>